<accession>A0A8A4TTK0</accession>
<feature type="domain" description="Helicase ATP-binding" evidence="2">
    <location>
        <begin position="544"/>
        <end position="710"/>
    </location>
</feature>
<dbReference type="InterPro" id="IPR038718">
    <property type="entry name" value="SNF2-like_sf"/>
</dbReference>
<dbReference type="SMART" id="SM00487">
    <property type="entry name" value="DEXDc"/>
    <property type="match status" value="1"/>
</dbReference>
<dbReference type="AlphaFoldDB" id="A0A8A4TTK0"/>
<dbReference type="FunFam" id="3.40.50.300:FF:000533">
    <property type="entry name" value="Helicase, Snf2 family"/>
    <property type="match status" value="1"/>
</dbReference>
<dbReference type="CDD" id="cd18793">
    <property type="entry name" value="SF2_C_SNF"/>
    <property type="match status" value="1"/>
</dbReference>
<dbReference type="InterPro" id="IPR049730">
    <property type="entry name" value="SNF2/RAD54-like_C"/>
</dbReference>
<dbReference type="RefSeq" id="WP_237383398.1">
    <property type="nucleotide sequence ID" value="NZ_CP071793.1"/>
</dbReference>
<dbReference type="PROSITE" id="PS51192">
    <property type="entry name" value="HELICASE_ATP_BIND_1"/>
    <property type="match status" value="1"/>
</dbReference>
<dbReference type="InterPro" id="IPR022138">
    <property type="entry name" value="DUF3670"/>
</dbReference>
<proteinExistence type="predicted"/>
<gene>
    <name evidence="4" type="ORF">J3U87_12645</name>
</gene>
<evidence type="ECO:0000313" key="5">
    <source>
        <dbReference type="Proteomes" id="UP000663929"/>
    </source>
</evidence>
<reference evidence="4" key="1">
    <citation type="submission" date="2021-03" db="EMBL/GenBank/DDBJ databases">
        <title>Acanthopleuribacteraceae sp. M133.</title>
        <authorList>
            <person name="Wang G."/>
        </authorList>
    </citation>
    <scope>NUCLEOTIDE SEQUENCE</scope>
    <source>
        <strain evidence="4">M133</strain>
    </source>
</reference>
<keyword evidence="5" id="KW-1185">Reference proteome</keyword>
<keyword evidence="1" id="KW-0378">Hydrolase</keyword>
<dbReference type="InterPro" id="IPR000330">
    <property type="entry name" value="SNF2_N"/>
</dbReference>
<dbReference type="CDD" id="cd18012">
    <property type="entry name" value="DEXQc_arch_SWI2_SNF2"/>
    <property type="match status" value="1"/>
</dbReference>
<dbReference type="GO" id="GO:0016787">
    <property type="term" value="F:hydrolase activity"/>
    <property type="evidence" value="ECO:0007669"/>
    <property type="project" value="UniProtKB-KW"/>
</dbReference>
<dbReference type="InterPro" id="IPR001650">
    <property type="entry name" value="Helicase_C-like"/>
</dbReference>
<dbReference type="Pfam" id="PF12419">
    <property type="entry name" value="DUF3670"/>
    <property type="match status" value="1"/>
</dbReference>
<evidence type="ECO:0000259" key="2">
    <source>
        <dbReference type="PROSITE" id="PS51192"/>
    </source>
</evidence>
<dbReference type="Pfam" id="PF00176">
    <property type="entry name" value="SNF2-rel_dom"/>
    <property type="match status" value="1"/>
</dbReference>
<evidence type="ECO:0000259" key="3">
    <source>
        <dbReference type="PROSITE" id="PS51194"/>
    </source>
</evidence>
<organism evidence="4 5">
    <name type="scientific">Sulfidibacter corallicola</name>
    <dbReference type="NCBI Taxonomy" id="2818388"/>
    <lineage>
        <taxon>Bacteria</taxon>
        <taxon>Pseudomonadati</taxon>
        <taxon>Acidobacteriota</taxon>
        <taxon>Holophagae</taxon>
        <taxon>Acanthopleuribacterales</taxon>
        <taxon>Acanthopleuribacteraceae</taxon>
        <taxon>Sulfidibacter</taxon>
    </lineage>
</organism>
<evidence type="ECO:0000256" key="1">
    <source>
        <dbReference type="ARBA" id="ARBA00022801"/>
    </source>
</evidence>
<protein>
    <submittedName>
        <fullName evidence="4">DEAD/DEAH box helicase</fullName>
    </submittedName>
</protein>
<dbReference type="EMBL" id="CP071793">
    <property type="protein sequence ID" value="QTD53296.1"/>
    <property type="molecule type" value="Genomic_DNA"/>
</dbReference>
<dbReference type="GO" id="GO:0005524">
    <property type="term" value="F:ATP binding"/>
    <property type="evidence" value="ECO:0007669"/>
    <property type="project" value="InterPro"/>
</dbReference>
<dbReference type="Gene3D" id="3.40.50.10810">
    <property type="entry name" value="Tandem AAA-ATPase domain"/>
    <property type="match status" value="1"/>
</dbReference>
<dbReference type="Proteomes" id="UP000663929">
    <property type="component" value="Chromosome"/>
</dbReference>
<keyword evidence="4" id="KW-0347">Helicase</keyword>
<keyword evidence="4" id="KW-0547">Nucleotide-binding</keyword>
<dbReference type="PROSITE" id="PS51194">
    <property type="entry name" value="HELICASE_CTER"/>
    <property type="match status" value="1"/>
</dbReference>
<feature type="domain" description="Helicase C-terminal" evidence="3">
    <location>
        <begin position="836"/>
        <end position="992"/>
    </location>
</feature>
<dbReference type="Pfam" id="PF00271">
    <property type="entry name" value="Helicase_C"/>
    <property type="match status" value="1"/>
</dbReference>
<evidence type="ECO:0000313" key="4">
    <source>
        <dbReference type="EMBL" id="QTD53296.1"/>
    </source>
</evidence>
<dbReference type="SMART" id="SM00490">
    <property type="entry name" value="HELICc"/>
    <property type="match status" value="1"/>
</dbReference>
<name>A0A8A4TTK0_SULCO</name>
<dbReference type="KEGG" id="scor:J3U87_12645"/>
<dbReference type="Gene3D" id="3.40.50.300">
    <property type="entry name" value="P-loop containing nucleotide triphosphate hydrolases"/>
    <property type="match status" value="1"/>
</dbReference>
<dbReference type="InterPro" id="IPR027417">
    <property type="entry name" value="P-loop_NTPase"/>
</dbReference>
<sequence length="1007" mass="114233">MPEMHPYSLEPGQLSYVVRDLVKTSFGGAAPSLNTTTIDLVVPSSEDAPLPSPWLKKSLFGKSHQVKDMVMGSWRVNAVHLPPPIALKWLVSVKIPRATQRFAYGESIQFWKEAANLVFYSLIHGTYQPVLEKVDHQIRAHWLLNSKILSNQLENMQKRLPTCCSAEWNSDGARRTKESIIRDFFDTSIDHLVRHVAGPGAMEAFAGGRSQRKRKKQNPLDSLTLPLLKALYSKQNSFSAARDVQTAFVALVSNWLGSSTQGSNRLWQTCFTVLPPEIGNAKIEDLDPRARVWRVVFSLQNIKDPSQHIYAQEIWENLVPTQTGGESLPEKFLRDLGRALPHMPELREVLDEQYPTHVDLSTEEVYAFLADQAPHLQSADFGVVLPNWWKKESKPLTTKISIDSSAFESNGMLGFDSMVNFSWKAAVGGKPISDEAFQKMVKHKMALLPIDGQWVEIRSEDLITAVNFFKDRDTRGEMTLREAVQMGLKSEDLKSVFQDVSFDYEGSLAQLFENEEEKLPAIEQPATLVGQLRPYQVRGLSWLIFNDHLGFGACLADDMGLGKTIQLLSLILKEREEGSVRLNSTPTLLVCPMSVVTNWYREAAKFTPSLRVLIHHGANRHGSETFFKVYNAYDLIITTYHLVNRDSEMFGEIKWHRIALDEAQNIKNPSAQQTQAILKTDSDRRIALTGTPVENKLSELWSIMEFLNPGYLGSLKNFQSRFAVPIERQGDRKKAQLLRRLTQPFILRRLKTDKNIIQDLPEKNEMKVYCSLTDEQAAMYQGYVQQQLNQIENAEGIHRNQLVLTTLMKLKQICNHPSHFLGDGSEVDERSGKLMRLTEMLEEALAEGDKSLIFTQFTQMGEILKSFLGEKFEEEILFMHGGISQQQRQVLVDRFQDPKGPKVFILTVKTGGTGLNLTAATHVFHFDRWWNPAVENQATDRAFRIGQKRNVQVHKLITTGTLEDRIDMMIEKKKELAENIVGSDEAWLTQLSTDALRDILTLSLNEG</sequence>
<dbReference type="SUPFAM" id="SSF52540">
    <property type="entry name" value="P-loop containing nucleoside triphosphate hydrolases"/>
    <property type="match status" value="2"/>
</dbReference>
<dbReference type="InterPro" id="IPR014001">
    <property type="entry name" value="Helicase_ATP-bd"/>
</dbReference>
<dbReference type="PANTHER" id="PTHR10799">
    <property type="entry name" value="SNF2/RAD54 HELICASE FAMILY"/>
    <property type="match status" value="1"/>
</dbReference>
<dbReference type="GO" id="GO:0004386">
    <property type="term" value="F:helicase activity"/>
    <property type="evidence" value="ECO:0007669"/>
    <property type="project" value="UniProtKB-KW"/>
</dbReference>
<keyword evidence="4" id="KW-0067">ATP-binding</keyword>